<dbReference type="EMBL" id="CP042430">
    <property type="protein sequence ID" value="QEC48746.1"/>
    <property type="molecule type" value="Genomic_DNA"/>
</dbReference>
<accession>A0A5B8U6M7</accession>
<organism evidence="1 2">
    <name type="scientific">Baekduia soli</name>
    <dbReference type="NCBI Taxonomy" id="496014"/>
    <lineage>
        <taxon>Bacteria</taxon>
        <taxon>Bacillati</taxon>
        <taxon>Actinomycetota</taxon>
        <taxon>Thermoleophilia</taxon>
        <taxon>Solirubrobacterales</taxon>
        <taxon>Baekduiaceae</taxon>
        <taxon>Baekduia</taxon>
    </lineage>
</organism>
<dbReference type="AlphaFoldDB" id="A0A5B8U6M7"/>
<sequence>MSVSFDIGELDREITALRSHPHLRKLVIVLPIEPDLRDMARDVLAEGPPFDLRAAGLDAHEVLLTDNEAIFVFGLPDGPPALERILAEEDFWTVVSSWERIAAGPPRIASVAFDWHAA</sequence>
<evidence type="ECO:0000313" key="2">
    <source>
        <dbReference type="Proteomes" id="UP000321805"/>
    </source>
</evidence>
<dbReference type="KEGG" id="bsol:FSW04_14975"/>
<gene>
    <name evidence="1" type="ORF">FSW04_14975</name>
</gene>
<dbReference type="RefSeq" id="WP_146920628.1">
    <property type="nucleotide sequence ID" value="NZ_CP042430.1"/>
</dbReference>
<reference evidence="1 2" key="1">
    <citation type="journal article" date="2018" name="J. Microbiol.">
        <title>Baekduia soli gen. nov., sp. nov., a novel bacterium isolated from the soil of Baekdu Mountain and proposal of a novel family name, Baekduiaceae fam. nov.</title>
        <authorList>
            <person name="An D.S."/>
            <person name="Siddiqi M.Z."/>
            <person name="Kim K.H."/>
            <person name="Yu H.S."/>
            <person name="Im W.T."/>
        </authorList>
    </citation>
    <scope>NUCLEOTIDE SEQUENCE [LARGE SCALE GENOMIC DNA]</scope>
    <source>
        <strain evidence="1 2">BR7-21</strain>
    </source>
</reference>
<evidence type="ECO:0000313" key="1">
    <source>
        <dbReference type="EMBL" id="QEC48746.1"/>
    </source>
</evidence>
<proteinExistence type="predicted"/>
<protein>
    <submittedName>
        <fullName evidence="1">Uncharacterized protein</fullName>
    </submittedName>
</protein>
<keyword evidence="2" id="KW-1185">Reference proteome</keyword>
<dbReference type="Proteomes" id="UP000321805">
    <property type="component" value="Chromosome"/>
</dbReference>
<name>A0A5B8U6M7_9ACTN</name>